<comment type="caution">
    <text evidence="2">The sequence shown here is derived from an EMBL/GenBank/DDBJ whole genome shotgun (WGS) entry which is preliminary data.</text>
</comment>
<reference evidence="2 3" key="1">
    <citation type="submission" date="2019-05" db="EMBL/GenBank/DDBJ databases">
        <title>Another draft genome of Portunus trituberculatus and its Hox gene families provides insights of decapod evolution.</title>
        <authorList>
            <person name="Jeong J.-H."/>
            <person name="Song I."/>
            <person name="Kim S."/>
            <person name="Choi T."/>
            <person name="Kim D."/>
            <person name="Ryu S."/>
            <person name="Kim W."/>
        </authorList>
    </citation>
    <scope>NUCLEOTIDE SEQUENCE [LARGE SCALE GENOMIC DNA]</scope>
    <source>
        <tissue evidence="2">Muscle</tissue>
    </source>
</reference>
<dbReference type="AlphaFoldDB" id="A0A5B7EU03"/>
<keyword evidence="3" id="KW-1185">Reference proteome</keyword>
<protein>
    <submittedName>
        <fullName evidence="2">Uncharacterized protein</fullName>
    </submittedName>
</protein>
<organism evidence="2 3">
    <name type="scientific">Portunus trituberculatus</name>
    <name type="common">Swimming crab</name>
    <name type="synonym">Neptunus trituberculatus</name>
    <dbReference type="NCBI Taxonomy" id="210409"/>
    <lineage>
        <taxon>Eukaryota</taxon>
        <taxon>Metazoa</taxon>
        <taxon>Ecdysozoa</taxon>
        <taxon>Arthropoda</taxon>
        <taxon>Crustacea</taxon>
        <taxon>Multicrustacea</taxon>
        <taxon>Malacostraca</taxon>
        <taxon>Eumalacostraca</taxon>
        <taxon>Eucarida</taxon>
        <taxon>Decapoda</taxon>
        <taxon>Pleocyemata</taxon>
        <taxon>Brachyura</taxon>
        <taxon>Eubrachyura</taxon>
        <taxon>Portunoidea</taxon>
        <taxon>Portunidae</taxon>
        <taxon>Portuninae</taxon>
        <taxon>Portunus</taxon>
    </lineage>
</organism>
<dbReference type="Proteomes" id="UP000324222">
    <property type="component" value="Unassembled WGS sequence"/>
</dbReference>
<accession>A0A5B7EU03</accession>
<evidence type="ECO:0000313" key="3">
    <source>
        <dbReference type="Proteomes" id="UP000324222"/>
    </source>
</evidence>
<evidence type="ECO:0000313" key="2">
    <source>
        <dbReference type="EMBL" id="MPC35764.1"/>
    </source>
</evidence>
<dbReference type="EMBL" id="VSRR010003341">
    <property type="protein sequence ID" value="MPC35764.1"/>
    <property type="molecule type" value="Genomic_DNA"/>
</dbReference>
<sequence>MTTRYLIRYNNDKELSLTRHATGSRTSTIYVNSRLHYLIHQMPPATQIRSCRNSWQVFRRAEVLTRPKQPRLPKASHSHRRPQPASET</sequence>
<feature type="compositionally biased region" description="Basic residues" evidence="1">
    <location>
        <begin position="68"/>
        <end position="82"/>
    </location>
</feature>
<proteinExistence type="predicted"/>
<name>A0A5B7EU03_PORTR</name>
<feature type="region of interest" description="Disordered" evidence="1">
    <location>
        <begin position="65"/>
        <end position="88"/>
    </location>
</feature>
<gene>
    <name evidence="2" type="ORF">E2C01_029199</name>
</gene>
<evidence type="ECO:0000256" key="1">
    <source>
        <dbReference type="SAM" id="MobiDB-lite"/>
    </source>
</evidence>